<keyword evidence="1" id="KW-0808">Transferase</keyword>
<evidence type="ECO:0000313" key="3">
    <source>
        <dbReference type="Proteomes" id="UP000188246"/>
    </source>
</evidence>
<dbReference type="AlphaFoldDB" id="A0A1Q2D7J1"/>
<dbReference type="InterPro" id="IPR014729">
    <property type="entry name" value="Rossmann-like_a/b/a_fold"/>
</dbReference>
<protein>
    <submittedName>
        <fullName evidence="2">tRNA 2-thiocytidine(32) synthetase TtcA</fullName>
    </submittedName>
</protein>
<sequence>MSFKSKENQIYYNPVRRAILNYEMIQPNEKVAVGLSGGKDSTTLLTLLDTISKQKRLGYSFEIIPIALDLGFDMELAPLSRYVESLGYHLEIVPTKIATVVFDIREESNPCSLCAKMRRGILYTKASELGCTKVALGHHLDDAVETFFMNFFFHGLLESFQPITYLTQTQISIIRPLLYIEEQDIRRFVQEKELPVIFNPCPVDKKTKREEMKQLVSRLSQEYPLLKKRFIQSMETNTIDTKWHR</sequence>
<dbReference type="KEGG" id="vpi:BW732_09060"/>
<dbReference type="SUPFAM" id="SSF52402">
    <property type="entry name" value="Adenine nucleotide alpha hydrolases-like"/>
    <property type="match status" value="1"/>
</dbReference>
<dbReference type="PANTHER" id="PTHR43686">
    <property type="entry name" value="SULFURTRANSFERASE-RELATED"/>
    <property type="match status" value="1"/>
</dbReference>
<evidence type="ECO:0000313" key="2">
    <source>
        <dbReference type="EMBL" id="AQP54358.1"/>
    </source>
</evidence>
<dbReference type="Proteomes" id="UP000188246">
    <property type="component" value="Chromosome"/>
</dbReference>
<dbReference type="GO" id="GO:0016740">
    <property type="term" value="F:transferase activity"/>
    <property type="evidence" value="ECO:0007669"/>
    <property type="project" value="UniProtKB-KW"/>
</dbReference>
<dbReference type="Pfam" id="PF01171">
    <property type="entry name" value="ATP_bind_3"/>
    <property type="match status" value="1"/>
</dbReference>
<reference evidence="2 3" key="1">
    <citation type="journal article" date="2010" name="Int. J. Syst. Evol. Microbiol.">
        <title>Vagococcus penaei sp. nov., isolated from spoilage microbiota of cooked shrimp (Penaeus vannamei).</title>
        <authorList>
            <person name="Jaffres E."/>
            <person name="Prevost H."/>
            <person name="Rossero A."/>
            <person name="Joffraud J.J."/>
            <person name="Dousset X."/>
        </authorList>
    </citation>
    <scope>NUCLEOTIDE SEQUENCE [LARGE SCALE GENOMIC DNA]</scope>
    <source>
        <strain evidence="2 3">CD276</strain>
    </source>
</reference>
<dbReference type="PANTHER" id="PTHR43686:SF1">
    <property type="entry name" value="AMINOTRAN_5 DOMAIN-CONTAINING PROTEIN"/>
    <property type="match status" value="1"/>
</dbReference>
<dbReference type="OrthoDB" id="9801054at2"/>
<dbReference type="STRING" id="633807.BW732_09060"/>
<dbReference type="InterPro" id="IPR011063">
    <property type="entry name" value="TilS/TtcA_N"/>
</dbReference>
<evidence type="ECO:0000256" key="1">
    <source>
        <dbReference type="ARBA" id="ARBA00022679"/>
    </source>
</evidence>
<name>A0A1Q2D7J1_9ENTE</name>
<organism evidence="2 3">
    <name type="scientific">Vagococcus penaei</name>
    <dbReference type="NCBI Taxonomy" id="633807"/>
    <lineage>
        <taxon>Bacteria</taxon>
        <taxon>Bacillati</taxon>
        <taxon>Bacillota</taxon>
        <taxon>Bacilli</taxon>
        <taxon>Lactobacillales</taxon>
        <taxon>Enterococcaceae</taxon>
        <taxon>Vagococcus</taxon>
    </lineage>
</organism>
<dbReference type="PIRSF" id="PIRSF004976">
    <property type="entry name" value="ATPase_YdaO"/>
    <property type="match status" value="1"/>
</dbReference>
<dbReference type="InterPro" id="IPR035107">
    <property type="entry name" value="tRNA_thiolation_TtcA_Ctu1"/>
</dbReference>
<dbReference type="EMBL" id="CP019609">
    <property type="protein sequence ID" value="AQP54358.1"/>
    <property type="molecule type" value="Genomic_DNA"/>
</dbReference>
<dbReference type="GO" id="GO:0008033">
    <property type="term" value="P:tRNA processing"/>
    <property type="evidence" value="ECO:0007669"/>
    <property type="project" value="InterPro"/>
</dbReference>
<keyword evidence="3" id="KW-1185">Reference proteome</keyword>
<dbReference type="Gene3D" id="3.40.50.620">
    <property type="entry name" value="HUPs"/>
    <property type="match status" value="1"/>
</dbReference>
<gene>
    <name evidence="2" type="ORF">BW732_09060</name>
</gene>
<proteinExistence type="predicted"/>
<accession>A0A1Q2D7J1</accession>
<dbReference type="RefSeq" id="WP_077276435.1">
    <property type="nucleotide sequence ID" value="NZ_CP019609.1"/>
</dbReference>
<dbReference type="CDD" id="cd24138">
    <property type="entry name" value="TtcA-like"/>
    <property type="match status" value="1"/>
</dbReference>